<gene>
    <name evidence="1" type="ORF">F2Q68_00035792</name>
</gene>
<name>A0A8S9H2K5_BRACR</name>
<proteinExistence type="predicted"/>
<organism evidence="1 2">
    <name type="scientific">Brassica cretica</name>
    <name type="common">Mustard</name>
    <dbReference type="NCBI Taxonomy" id="69181"/>
    <lineage>
        <taxon>Eukaryota</taxon>
        <taxon>Viridiplantae</taxon>
        <taxon>Streptophyta</taxon>
        <taxon>Embryophyta</taxon>
        <taxon>Tracheophyta</taxon>
        <taxon>Spermatophyta</taxon>
        <taxon>Magnoliopsida</taxon>
        <taxon>eudicotyledons</taxon>
        <taxon>Gunneridae</taxon>
        <taxon>Pentapetalae</taxon>
        <taxon>rosids</taxon>
        <taxon>malvids</taxon>
        <taxon>Brassicales</taxon>
        <taxon>Brassicaceae</taxon>
        <taxon>Brassiceae</taxon>
        <taxon>Brassica</taxon>
    </lineage>
</organism>
<accession>A0A8S9H2K5</accession>
<comment type="caution">
    <text evidence="1">The sequence shown here is derived from an EMBL/GenBank/DDBJ whole genome shotgun (WGS) entry which is preliminary data.</text>
</comment>
<evidence type="ECO:0000313" key="2">
    <source>
        <dbReference type="Proteomes" id="UP000712281"/>
    </source>
</evidence>
<dbReference type="AlphaFoldDB" id="A0A8S9H2K5"/>
<dbReference type="EMBL" id="QGKW02001988">
    <property type="protein sequence ID" value="KAF2552293.1"/>
    <property type="molecule type" value="Genomic_DNA"/>
</dbReference>
<protein>
    <submittedName>
        <fullName evidence="1">Uncharacterized protein</fullName>
    </submittedName>
</protein>
<sequence length="73" mass="8231">MMQELFYKGNQDWDVWICFAGGSLPMDVIPPKADKRQHIDPVLGEEVAMKLVELEPQIPAPFVILSSIYAALE</sequence>
<evidence type="ECO:0000313" key="1">
    <source>
        <dbReference type="EMBL" id="KAF2552293.1"/>
    </source>
</evidence>
<reference evidence="1" key="1">
    <citation type="submission" date="2019-12" db="EMBL/GenBank/DDBJ databases">
        <title>Genome sequencing and annotation of Brassica cretica.</title>
        <authorList>
            <person name="Studholme D.J."/>
            <person name="Sarris P.F."/>
        </authorList>
    </citation>
    <scope>NUCLEOTIDE SEQUENCE</scope>
    <source>
        <strain evidence="1">PFS-001/15</strain>
        <tissue evidence="1">Leaf</tissue>
    </source>
</reference>
<dbReference type="Proteomes" id="UP000712281">
    <property type="component" value="Unassembled WGS sequence"/>
</dbReference>